<evidence type="ECO:0000256" key="2">
    <source>
        <dbReference type="ARBA" id="ARBA00023125"/>
    </source>
</evidence>
<dbReference type="GO" id="GO:0003677">
    <property type="term" value="F:DNA binding"/>
    <property type="evidence" value="ECO:0007669"/>
    <property type="project" value="UniProtKB-KW"/>
</dbReference>
<dbReference type="RefSeq" id="WP_119322641.1">
    <property type="nucleotide sequence ID" value="NZ_AP025739.1"/>
</dbReference>
<dbReference type="PROSITE" id="PS00622">
    <property type="entry name" value="HTH_LUXR_1"/>
    <property type="match status" value="1"/>
</dbReference>
<dbReference type="AlphaFoldDB" id="A0A402CZ92"/>
<dbReference type="PANTHER" id="PTHR44688">
    <property type="entry name" value="DNA-BINDING TRANSCRIPTIONAL ACTIVATOR DEVR_DOSR"/>
    <property type="match status" value="1"/>
</dbReference>
<keyword evidence="1" id="KW-0805">Transcription regulation</keyword>
<dbReference type="CDD" id="cd06170">
    <property type="entry name" value="LuxR_C_like"/>
    <property type="match status" value="1"/>
</dbReference>
<dbReference type="InterPro" id="IPR036388">
    <property type="entry name" value="WH-like_DNA-bd_sf"/>
</dbReference>
<dbReference type="PANTHER" id="PTHR44688:SF16">
    <property type="entry name" value="DNA-BINDING TRANSCRIPTIONAL ACTIVATOR DEVR_DOSR"/>
    <property type="match status" value="1"/>
</dbReference>
<dbReference type="Proteomes" id="UP000287394">
    <property type="component" value="Chromosome"/>
</dbReference>
<evidence type="ECO:0000313" key="5">
    <source>
        <dbReference type="Proteomes" id="UP000287394"/>
    </source>
</evidence>
<dbReference type="InterPro" id="IPR000792">
    <property type="entry name" value="Tscrpt_reg_LuxR_C"/>
</dbReference>
<sequence>MDLTKRELEILQYVMQGKLSREVAEALFLSKRTVDFHLSNVYTKLNVKNRVQAFHQANKLGLLP</sequence>
<dbReference type="SMART" id="SM00421">
    <property type="entry name" value="HTH_LUXR"/>
    <property type="match status" value="1"/>
</dbReference>
<accession>A0A402CZ92</accession>
<dbReference type="SUPFAM" id="SSF46894">
    <property type="entry name" value="C-terminal effector domain of the bipartite response regulators"/>
    <property type="match status" value="1"/>
</dbReference>
<dbReference type="Pfam" id="PF00196">
    <property type="entry name" value="GerE"/>
    <property type="match status" value="1"/>
</dbReference>
<proteinExistence type="predicted"/>
<evidence type="ECO:0000256" key="3">
    <source>
        <dbReference type="ARBA" id="ARBA00023163"/>
    </source>
</evidence>
<dbReference type="PROSITE" id="PS50043">
    <property type="entry name" value="HTH_LUXR_2"/>
    <property type="match status" value="1"/>
</dbReference>
<organism evidence="4 5">
    <name type="scientific">Capsulimonas corticalis</name>
    <dbReference type="NCBI Taxonomy" id="2219043"/>
    <lineage>
        <taxon>Bacteria</taxon>
        <taxon>Bacillati</taxon>
        <taxon>Armatimonadota</taxon>
        <taxon>Armatimonadia</taxon>
        <taxon>Capsulimonadales</taxon>
        <taxon>Capsulimonadaceae</taxon>
        <taxon>Capsulimonas</taxon>
    </lineage>
</organism>
<dbReference type="EMBL" id="AP025739">
    <property type="protein sequence ID" value="BDI29475.1"/>
    <property type="molecule type" value="Genomic_DNA"/>
</dbReference>
<reference evidence="4 5" key="1">
    <citation type="journal article" date="2019" name="Int. J. Syst. Evol. Microbiol.">
        <title>Capsulimonas corticalis gen. nov., sp. nov., an aerobic capsulated bacterium, of a novel bacterial order, Capsulimonadales ord. nov., of the class Armatimonadia of the phylum Armatimonadetes.</title>
        <authorList>
            <person name="Li J."/>
            <person name="Kudo C."/>
            <person name="Tonouchi A."/>
        </authorList>
    </citation>
    <scope>NUCLEOTIDE SEQUENCE [LARGE SCALE GENOMIC DNA]</scope>
    <source>
        <strain evidence="4 5">AX-7</strain>
    </source>
</reference>
<dbReference type="GO" id="GO:0006355">
    <property type="term" value="P:regulation of DNA-templated transcription"/>
    <property type="evidence" value="ECO:0007669"/>
    <property type="project" value="InterPro"/>
</dbReference>
<gene>
    <name evidence="4" type="ORF">CCAX7_15260</name>
</gene>
<protein>
    <submittedName>
        <fullName evidence="4">Uncharacterized protein</fullName>
    </submittedName>
</protein>
<evidence type="ECO:0000313" key="4">
    <source>
        <dbReference type="EMBL" id="BDI29475.1"/>
    </source>
</evidence>
<keyword evidence="5" id="KW-1185">Reference proteome</keyword>
<dbReference type="InterPro" id="IPR016032">
    <property type="entry name" value="Sig_transdc_resp-reg_C-effctor"/>
</dbReference>
<name>A0A402CZ92_9BACT</name>
<dbReference type="OrthoDB" id="3531307at2"/>
<dbReference type="FunCoup" id="A0A402CZ92">
    <property type="interactions" value="5"/>
</dbReference>
<keyword evidence="2" id="KW-0238">DNA-binding</keyword>
<keyword evidence="3" id="KW-0804">Transcription</keyword>
<dbReference type="Gene3D" id="1.10.10.10">
    <property type="entry name" value="Winged helix-like DNA-binding domain superfamily/Winged helix DNA-binding domain"/>
    <property type="match status" value="1"/>
</dbReference>
<dbReference type="KEGG" id="ccot:CCAX7_15260"/>
<evidence type="ECO:0000256" key="1">
    <source>
        <dbReference type="ARBA" id="ARBA00023015"/>
    </source>
</evidence>
<dbReference type="PRINTS" id="PR00038">
    <property type="entry name" value="HTHLUXR"/>
</dbReference>